<feature type="transmembrane region" description="Helical" evidence="1">
    <location>
        <begin position="82"/>
        <end position="106"/>
    </location>
</feature>
<keyword evidence="1" id="KW-1133">Transmembrane helix</keyword>
<accession>A0A1G7GJ86</accession>
<evidence type="ECO:0000313" key="3">
    <source>
        <dbReference type="Proteomes" id="UP000199321"/>
    </source>
</evidence>
<gene>
    <name evidence="2" type="ORF">SAMN05421855_103171</name>
</gene>
<name>A0A1G7GJ86_9FLAO</name>
<evidence type="ECO:0000313" key="2">
    <source>
        <dbReference type="EMBL" id="SDE88180.1"/>
    </source>
</evidence>
<sequence length="382" mass="43762">MTDVARFYILSHIFISFIGAVLLIAIWYNIRSRFKQLLEEDDTQKRVDKGLLYLSFAVFIWVLAGCWSYAGNAFSFFDTQGYQLGVNLFSIVNNMFMLLALFYFYYAPQFIYNKEKNIQKIIAVIVGVSVVTFLLPMVLKENNIVQGVKISNIPDLILSGFLCYLLGVSFYRTFAYRGLKIVGALSIVVIVLTFISQLSEVFLDFGSDFTNNFIKICAKTSLISIFLVLATTWVIRLASMPKPNEMSISFLDWSLLKLNIPTKGIFDQTIDFGSKTTQYKNLLKLTIRRKYGEGDSQSILVNAGGEIKNQTYLTRIIENINDILQLDANQKLERRDLFTFIGESRYRLRIIPANISIDKTLLEEFSESTENKEYKEFTADLS</sequence>
<dbReference type="STRING" id="227084.SAMN05421855_103171"/>
<protein>
    <recommendedName>
        <fullName evidence="4">N-terminal 7TM region of histidine kinase</fullName>
    </recommendedName>
</protein>
<evidence type="ECO:0008006" key="4">
    <source>
        <dbReference type="Google" id="ProtNLM"/>
    </source>
</evidence>
<organism evidence="2 3">
    <name type="scientific">Ulvibacter litoralis</name>
    <dbReference type="NCBI Taxonomy" id="227084"/>
    <lineage>
        <taxon>Bacteria</taxon>
        <taxon>Pseudomonadati</taxon>
        <taxon>Bacteroidota</taxon>
        <taxon>Flavobacteriia</taxon>
        <taxon>Flavobacteriales</taxon>
        <taxon>Flavobacteriaceae</taxon>
        <taxon>Ulvibacter</taxon>
    </lineage>
</organism>
<proteinExistence type="predicted"/>
<reference evidence="2 3" key="1">
    <citation type="submission" date="2016-10" db="EMBL/GenBank/DDBJ databases">
        <authorList>
            <person name="de Groot N.N."/>
        </authorList>
    </citation>
    <scope>NUCLEOTIDE SEQUENCE [LARGE SCALE GENOMIC DNA]</scope>
    <source>
        <strain evidence="2 3">DSM 16195</strain>
    </source>
</reference>
<evidence type="ECO:0000256" key="1">
    <source>
        <dbReference type="SAM" id="Phobius"/>
    </source>
</evidence>
<feature type="transmembrane region" description="Helical" evidence="1">
    <location>
        <begin position="118"/>
        <end position="136"/>
    </location>
</feature>
<dbReference type="Proteomes" id="UP000199321">
    <property type="component" value="Unassembled WGS sequence"/>
</dbReference>
<dbReference type="AlphaFoldDB" id="A0A1G7GJ86"/>
<feature type="transmembrane region" description="Helical" evidence="1">
    <location>
        <begin position="218"/>
        <end position="238"/>
    </location>
</feature>
<dbReference type="RefSeq" id="WP_093144231.1">
    <property type="nucleotide sequence ID" value="NZ_BMWO01000003.1"/>
</dbReference>
<keyword evidence="1" id="KW-0812">Transmembrane</keyword>
<dbReference type="OrthoDB" id="1190700at2"/>
<feature type="transmembrane region" description="Helical" evidence="1">
    <location>
        <begin position="51"/>
        <end position="70"/>
    </location>
</feature>
<keyword evidence="3" id="KW-1185">Reference proteome</keyword>
<feature type="transmembrane region" description="Helical" evidence="1">
    <location>
        <begin position="181"/>
        <end position="198"/>
    </location>
</feature>
<feature type="transmembrane region" description="Helical" evidence="1">
    <location>
        <begin position="6"/>
        <end position="30"/>
    </location>
</feature>
<dbReference type="EMBL" id="FNBA01000003">
    <property type="protein sequence ID" value="SDE88180.1"/>
    <property type="molecule type" value="Genomic_DNA"/>
</dbReference>
<keyword evidence="1" id="KW-0472">Membrane</keyword>
<feature type="transmembrane region" description="Helical" evidence="1">
    <location>
        <begin position="156"/>
        <end position="174"/>
    </location>
</feature>